<keyword evidence="7" id="KW-1185">Reference proteome</keyword>
<dbReference type="InterPro" id="IPR000847">
    <property type="entry name" value="LysR_HTH_N"/>
</dbReference>
<protein>
    <submittedName>
        <fullName evidence="6">LysR family transcriptional regulator</fullName>
    </submittedName>
</protein>
<dbReference type="Gene3D" id="1.10.10.10">
    <property type="entry name" value="Winged helix-like DNA-binding domain superfamily/Winged helix DNA-binding domain"/>
    <property type="match status" value="1"/>
</dbReference>
<dbReference type="GO" id="GO:0032993">
    <property type="term" value="C:protein-DNA complex"/>
    <property type="evidence" value="ECO:0007669"/>
    <property type="project" value="TreeGrafter"/>
</dbReference>
<dbReference type="Pfam" id="PF03466">
    <property type="entry name" value="LysR_substrate"/>
    <property type="match status" value="1"/>
</dbReference>
<evidence type="ECO:0000256" key="4">
    <source>
        <dbReference type="ARBA" id="ARBA00023163"/>
    </source>
</evidence>
<dbReference type="GO" id="GO:0003700">
    <property type="term" value="F:DNA-binding transcription factor activity"/>
    <property type="evidence" value="ECO:0007669"/>
    <property type="project" value="InterPro"/>
</dbReference>
<reference evidence="6" key="1">
    <citation type="submission" date="2021-04" db="EMBL/GenBank/DDBJ databases">
        <title>Microbacterium tenobrionis sp. nov. and Microbacterium allomyrinae sp. nov., isolated from larvae of Tenobrio molitor and Allomyrina dichotoma, respectively.</title>
        <authorList>
            <person name="Lee S.D."/>
        </authorList>
    </citation>
    <scope>NUCLEOTIDE SEQUENCE</scope>
    <source>
        <strain evidence="6">YMB-B2</strain>
    </source>
</reference>
<keyword evidence="4" id="KW-0804">Transcription</keyword>
<evidence type="ECO:0000256" key="1">
    <source>
        <dbReference type="ARBA" id="ARBA00009437"/>
    </source>
</evidence>
<evidence type="ECO:0000256" key="2">
    <source>
        <dbReference type="ARBA" id="ARBA00023015"/>
    </source>
</evidence>
<gene>
    <name evidence="6" type="ORF">KEC56_00630</name>
</gene>
<evidence type="ECO:0000256" key="3">
    <source>
        <dbReference type="ARBA" id="ARBA00023125"/>
    </source>
</evidence>
<dbReference type="PANTHER" id="PTHR30346:SF29">
    <property type="entry name" value="LYSR SUBSTRATE-BINDING"/>
    <property type="match status" value="1"/>
</dbReference>
<dbReference type="GO" id="GO:0003677">
    <property type="term" value="F:DNA binding"/>
    <property type="evidence" value="ECO:0007669"/>
    <property type="project" value="UniProtKB-KW"/>
</dbReference>
<dbReference type="RefSeq" id="WP_227529398.1">
    <property type="nucleotide sequence ID" value="NZ_JAGTTM010000001.1"/>
</dbReference>
<evidence type="ECO:0000313" key="7">
    <source>
        <dbReference type="Proteomes" id="UP001139289"/>
    </source>
</evidence>
<feature type="domain" description="HTH lysR-type" evidence="5">
    <location>
        <begin position="2"/>
        <end position="59"/>
    </location>
</feature>
<accession>A0A9X1LLU4</accession>
<dbReference type="AlphaFoldDB" id="A0A9X1LLU4"/>
<evidence type="ECO:0000313" key="6">
    <source>
        <dbReference type="EMBL" id="MCC2028044.1"/>
    </source>
</evidence>
<dbReference type="EMBL" id="JAGTTM010000001">
    <property type="protein sequence ID" value="MCC2028044.1"/>
    <property type="molecule type" value="Genomic_DNA"/>
</dbReference>
<dbReference type="Gene3D" id="3.40.190.290">
    <property type="match status" value="1"/>
</dbReference>
<dbReference type="InterPro" id="IPR005119">
    <property type="entry name" value="LysR_subst-bd"/>
</dbReference>
<dbReference type="SUPFAM" id="SSF53850">
    <property type="entry name" value="Periplasmic binding protein-like II"/>
    <property type="match status" value="1"/>
</dbReference>
<dbReference type="Pfam" id="PF00126">
    <property type="entry name" value="HTH_1"/>
    <property type="match status" value="1"/>
</dbReference>
<sequence length="311" mass="33176">MLSVPRLRLLRELHVRGTIAAAAQALSYTPSAVSQQLAQLERESGVALLERIGRGVTLTPAAIALVEHAEAVFDRLELAESELAAAQPEITGTLRVASFQSVVLAVLPGTLQLMAERHPHLQIDVTQREVGEAYDGLRSTAFDLIIGEEYPDETPVIRAGIDRADLLVDPICLALPSHGPHAVRPRTLTDLAEIPWALDPVSTPTGVWARTLCRRAGFEPHVRFDSPDPLVHAHLVRSGLAAAFMAALLAPDHLSGIDLIGLPGQPHRVLQTAARTGRSAHPAVVAFRSALSDAIAAQAPSGPPWTRTLAG</sequence>
<dbReference type="InterPro" id="IPR036388">
    <property type="entry name" value="WH-like_DNA-bd_sf"/>
</dbReference>
<comment type="caution">
    <text evidence="6">The sequence shown here is derived from an EMBL/GenBank/DDBJ whole genome shotgun (WGS) entry which is preliminary data.</text>
</comment>
<dbReference type="Proteomes" id="UP001139289">
    <property type="component" value="Unassembled WGS sequence"/>
</dbReference>
<evidence type="ECO:0000259" key="5">
    <source>
        <dbReference type="PROSITE" id="PS50931"/>
    </source>
</evidence>
<dbReference type="PANTHER" id="PTHR30346">
    <property type="entry name" value="TRANSCRIPTIONAL DUAL REGULATOR HCAR-RELATED"/>
    <property type="match status" value="1"/>
</dbReference>
<keyword evidence="3" id="KW-0238">DNA-binding</keyword>
<dbReference type="PROSITE" id="PS50931">
    <property type="entry name" value="HTH_LYSR"/>
    <property type="match status" value="1"/>
</dbReference>
<organism evidence="6 7">
    <name type="scientific">Microbacterium tenebrionis</name>
    <dbReference type="NCBI Taxonomy" id="2830665"/>
    <lineage>
        <taxon>Bacteria</taxon>
        <taxon>Bacillati</taxon>
        <taxon>Actinomycetota</taxon>
        <taxon>Actinomycetes</taxon>
        <taxon>Micrococcales</taxon>
        <taxon>Microbacteriaceae</taxon>
        <taxon>Microbacterium</taxon>
    </lineage>
</organism>
<proteinExistence type="inferred from homology"/>
<keyword evidence="2" id="KW-0805">Transcription regulation</keyword>
<dbReference type="InterPro" id="IPR036390">
    <property type="entry name" value="WH_DNA-bd_sf"/>
</dbReference>
<name>A0A9X1LLU4_9MICO</name>
<comment type="similarity">
    <text evidence="1">Belongs to the LysR transcriptional regulatory family.</text>
</comment>
<dbReference type="SUPFAM" id="SSF46785">
    <property type="entry name" value="Winged helix' DNA-binding domain"/>
    <property type="match status" value="1"/>
</dbReference>